<keyword evidence="4" id="KW-0333">Golgi apparatus</keyword>
<dbReference type="Proteomes" id="UP001295469">
    <property type="component" value="Chromosome A07"/>
</dbReference>
<dbReference type="AlphaFoldDB" id="A0A816Y897"/>
<dbReference type="PANTHER" id="PTHR13815:SF7">
    <property type="entry name" value="GOLGIN SUBFAMILY A MEMBER 5"/>
    <property type="match status" value="1"/>
</dbReference>
<comment type="subcellular location">
    <subcellularLocation>
        <location evidence="1">Golgi apparatus membrane</location>
        <topology evidence="1">Single-pass membrane protein</topology>
    </subcellularLocation>
</comment>
<dbReference type="PANTHER" id="PTHR13815">
    <property type="entry name" value="GOLGIN-84"/>
    <property type="match status" value="1"/>
</dbReference>
<keyword evidence="2" id="KW-0812">Transmembrane</keyword>
<proteinExistence type="predicted"/>
<protein>
    <submittedName>
        <fullName evidence="7">(rape) hypothetical protein</fullName>
    </submittedName>
</protein>
<evidence type="ECO:0000313" key="7">
    <source>
        <dbReference type="EMBL" id="CAF2156697.1"/>
    </source>
</evidence>
<evidence type="ECO:0000256" key="6">
    <source>
        <dbReference type="ARBA" id="ARBA00023136"/>
    </source>
</evidence>
<keyword evidence="3" id="KW-1133">Transmembrane helix</keyword>
<name>A0A816Y897_BRANA</name>
<evidence type="ECO:0000256" key="2">
    <source>
        <dbReference type="ARBA" id="ARBA00022692"/>
    </source>
</evidence>
<keyword evidence="5" id="KW-0175">Coiled coil</keyword>
<organism evidence="7">
    <name type="scientific">Brassica napus</name>
    <name type="common">Rape</name>
    <dbReference type="NCBI Taxonomy" id="3708"/>
    <lineage>
        <taxon>Eukaryota</taxon>
        <taxon>Viridiplantae</taxon>
        <taxon>Streptophyta</taxon>
        <taxon>Embryophyta</taxon>
        <taxon>Tracheophyta</taxon>
        <taxon>Spermatophyta</taxon>
        <taxon>Magnoliopsida</taxon>
        <taxon>eudicotyledons</taxon>
        <taxon>Gunneridae</taxon>
        <taxon>Pentapetalae</taxon>
        <taxon>rosids</taxon>
        <taxon>malvids</taxon>
        <taxon>Brassicales</taxon>
        <taxon>Brassicaceae</taxon>
        <taxon>Brassiceae</taxon>
        <taxon>Brassica</taxon>
    </lineage>
</organism>
<sequence>MKNQDQLEEAQGLLKAMVSFGQSKEARLSSNILCASNGFVLDCLQKIKEENAQLEEPLTAEQELTKSYEASIRQLQKYLSSSKSEVSKVESNMAALNEGKLSSLQVECTSLDQELQDMEVRARRGQTKSPDEPNQVTHVCIFRLSCSTLWKLTSIVNLFTWQGEVDRARQAQRDAEKKLASMEA</sequence>
<evidence type="ECO:0000256" key="4">
    <source>
        <dbReference type="ARBA" id="ARBA00023034"/>
    </source>
</evidence>
<evidence type="ECO:0000256" key="1">
    <source>
        <dbReference type="ARBA" id="ARBA00004194"/>
    </source>
</evidence>
<dbReference type="GO" id="GO:0007030">
    <property type="term" value="P:Golgi organization"/>
    <property type="evidence" value="ECO:0007669"/>
    <property type="project" value="InterPro"/>
</dbReference>
<gene>
    <name evidence="7" type="ORF">DARMORV10_A07P00710.1</name>
</gene>
<evidence type="ECO:0000256" key="3">
    <source>
        <dbReference type="ARBA" id="ARBA00022989"/>
    </source>
</evidence>
<evidence type="ECO:0000256" key="5">
    <source>
        <dbReference type="ARBA" id="ARBA00023054"/>
    </source>
</evidence>
<reference evidence="7" key="1">
    <citation type="submission" date="2021-01" db="EMBL/GenBank/DDBJ databases">
        <authorList>
            <consortium name="Genoscope - CEA"/>
            <person name="William W."/>
        </authorList>
    </citation>
    <scope>NUCLEOTIDE SEQUENCE</scope>
</reference>
<keyword evidence="6" id="KW-0472">Membrane</keyword>
<dbReference type="GO" id="GO:0000139">
    <property type="term" value="C:Golgi membrane"/>
    <property type="evidence" value="ECO:0007669"/>
    <property type="project" value="UniProtKB-SubCell"/>
</dbReference>
<dbReference type="InterPro" id="IPR019177">
    <property type="entry name" value="Golgin_subfamily_A_member_5"/>
</dbReference>
<accession>A0A816Y897</accession>
<dbReference type="EMBL" id="HG994361">
    <property type="protein sequence ID" value="CAF2156697.1"/>
    <property type="molecule type" value="Genomic_DNA"/>
</dbReference>